<name>K0SN68_THAOC</name>
<feature type="region of interest" description="Disordered" evidence="1">
    <location>
        <begin position="114"/>
        <end position="156"/>
    </location>
</feature>
<comment type="caution">
    <text evidence="2">The sequence shown here is derived from an EMBL/GenBank/DDBJ whole genome shotgun (WGS) entry which is preliminary data.</text>
</comment>
<dbReference type="Proteomes" id="UP000266841">
    <property type="component" value="Unassembled WGS sequence"/>
</dbReference>
<sequence>MTVARTFTPNKKHGAALSDWSDCETKRLEMNHEAKMAISRAIEDDEGMADRSHPGGYRHILTIDSESEPILTGPGNLVSFFVWGKSKLPPGGPGPTQLAPVLVRRASIVAKCAPEGVPSGHEEGEARQLKTNPFPTQSYPTKRPVQPISSNKPRDGRVGEKVCYVQCCGGHL</sequence>
<evidence type="ECO:0000313" key="2">
    <source>
        <dbReference type="EMBL" id="EJK66439.1"/>
    </source>
</evidence>
<dbReference type="AlphaFoldDB" id="K0SN68"/>
<reference evidence="2 3" key="1">
    <citation type="journal article" date="2012" name="Genome Biol.">
        <title>Genome and low-iron response of an oceanic diatom adapted to chronic iron limitation.</title>
        <authorList>
            <person name="Lommer M."/>
            <person name="Specht M."/>
            <person name="Roy A.S."/>
            <person name="Kraemer L."/>
            <person name="Andreson R."/>
            <person name="Gutowska M.A."/>
            <person name="Wolf J."/>
            <person name="Bergner S.V."/>
            <person name="Schilhabel M.B."/>
            <person name="Klostermeier U.C."/>
            <person name="Beiko R.G."/>
            <person name="Rosenstiel P."/>
            <person name="Hippler M."/>
            <person name="Laroche J."/>
        </authorList>
    </citation>
    <scope>NUCLEOTIDE SEQUENCE [LARGE SCALE GENOMIC DNA]</scope>
    <source>
        <strain evidence="2 3">CCMP1005</strain>
    </source>
</reference>
<evidence type="ECO:0000256" key="1">
    <source>
        <dbReference type="SAM" id="MobiDB-lite"/>
    </source>
</evidence>
<dbReference type="EMBL" id="AGNL01014966">
    <property type="protein sequence ID" value="EJK66439.1"/>
    <property type="molecule type" value="Genomic_DNA"/>
</dbReference>
<protein>
    <submittedName>
        <fullName evidence="2">Uncharacterized protein</fullName>
    </submittedName>
</protein>
<proteinExistence type="predicted"/>
<dbReference type="eggNOG" id="ENOG502SDBJ">
    <property type="taxonomic scope" value="Eukaryota"/>
</dbReference>
<organism evidence="2 3">
    <name type="scientific">Thalassiosira oceanica</name>
    <name type="common">Marine diatom</name>
    <dbReference type="NCBI Taxonomy" id="159749"/>
    <lineage>
        <taxon>Eukaryota</taxon>
        <taxon>Sar</taxon>
        <taxon>Stramenopiles</taxon>
        <taxon>Ochrophyta</taxon>
        <taxon>Bacillariophyta</taxon>
        <taxon>Coscinodiscophyceae</taxon>
        <taxon>Thalassiosirophycidae</taxon>
        <taxon>Thalassiosirales</taxon>
        <taxon>Thalassiosiraceae</taxon>
        <taxon>Thalassiosira</taxon>
    </lineage>
</organism>
<gene>
    <name evidence="2" type="ORF">THAOC_12643</name>
</gene>
<feature type="compositionally biased region" description="Polar residues" evidence="1">
    <location>
        <begin position="129"/>
        <end position="140"/>
    </location>
</feature>
<evidence type="ECO:0000313" key="3">
    <source>
        <dbReference type="Proteomes" id="UP000266841"/>
    </source>
</evidence>
<keyword evidence="3" id="KW-1185">Reference proteome</keyword>
<accession>K0SN68</accession>